<sequence>MSHEWGFVILVFSVICGTGAYIPHRYHFVNENKTWTEAQTYCRVNYTDLATISNMGEMKKLNHTLMMKNAKKAWIGLQRAGPGRWMWSLEDQTLYRDGVNYTKWNSGEPNNVGGVEYCVVYNNYTTSWNDNKCELLYPFVCYEEKNTNTKKYVFINNNMSWYGAQTYCREKYTDLVSVRNQTENEEIMRVIKGSVVWIGLFNDSWIWSDQRNSTFRYRRSDKPSGSLNCSAVSESEQHYWTDVNCTEKLPFICHENKLILIKENKTWKEALIYCRDHHHDLVSVRSEEMQLWVKEVTQNASTEHVWLGLRHTCALGFWYWVNGEMICYQNWAPGNGTGLEDCSLEERTGAVQSGGDQKWISLPQSQTLNFICSTYEGLSV</sequence>
<dbReference type="Gene3D" id="3.10.100.10">
    <property type="entry name" value="Mannose-Binding Protein A, subunit A"/>
    <property type="match status" value="3"/>
</dbReference>
<dbReference type="PANTHER" id="PTHR45784:SF3">
    <property type="entry name" value="C-TYPE LECTIN DOMAIN FAMILY 4 MEMBER K-LIKE-RELATED"/>
    <property type="match status" value="1"/>
</dbReference>
<evidence type="ECO:0000313" key="4">
    <source>
        <dbReference type="Proteomes" id="UP001187315"/>
    </source>
</evidence>
<dbReference type="Proteomes" id="UP001187315">
    <property type="component" value="Unassembled WGS sequence"/>
</dbReference>
<accession>A0AA88IPQ6</accession>
<evidence type="ECO:0000313" key="3">
    <source>
        <dbReference type="EMBL" id="KAK2817798.1"/>
    </source>
</evidence>
<dbReference type="PANTHER" id="PTHR45784">
    <property type="entry name" value="C-TYPE LECTIN DOMAIN FAMILY 20 MEMBER A-RELATED"/>
    <property type="match status" value="1"/>
</dbReference>
<feature type="domain" description="C-type lectin" evidence="2">
    <location>
        <begin position="147"/>
        <end position="254"/>
    </location>
</feature>
<dbReference type="AlphaFoldDB" id="A0AA88IPQ6"/>
<dbReference type="EMBL" id="JAVHJS010000024">
    <property type="protein sequence ID" value="KAK2817798.1"/>
    <property type="molecule type" value="Genomic_DNA"/>
</dbReference>
<evidence type="ECO:0000259" key="2">
    <source>
        <dbReference type="PROSITE" id="PS50041"/>
    </source>
</evidence>
<dbReference type="SUPFAM" id="SSF56436">
    <property type="entry name" value="C-type lectin-like"/>
    <property type="match status" value="3"/>
</dbReference>
<dbReference type="CDD" id="cd00037">
    <property type="entry name" value="CLECT"/>
    <property type="match status" value="1"/>
</dbReference>
<reference evidence="3" key="1">
    <citation type="submission" date="2023-08" db="EMBL/GenBank/DDBJ databases">
        <title>Pelteobagrus vachellii genome.</title>
        <authorList>
            <person name="Liu H."/>
        </authorList>
    </citation>
    <scope>NUCLEOTIDE SEQUENCE</scope>
    <source>
        <strain evidence="3">PRFRI_2022a</strain>
        <tissue evidence="3">Muscle</tissue>
    </source>
</reference>
<name>A0AA88IPQ6_TACVA</name>
<keyword evidence="1" id="KW-1015">Disulfide bond</keyword>
<protein>
    <recommendedName>
        <fullName evidence="2">C-type lectin domain-containing protein</fullName>
    </recommendedName>
</protein>
<keyword evidence="4" id="KW-1185">Reference proteome</keyword>
<dbReference type="InterPro" id="IPR016186">
    <property type="entry name" value="C-type_lectin-like/link_sf"/>
</dbReference>
<dbReference type="SMART" id="SM00034">
    <property type="entry name" value="CLECT"/>
    <property type="match status" value="3"/>
</dbReference>
<evidence type="ECO:0000256" key="1">
    <source>
        <dbReference type="ARBA" id="ARBA00023157"/>
    </source>
</evidence>
<dbReference type="InterPro" id="IPR016187">
    <property type="entry name" value="CTDL_fold"/>
</dbReference>
<dbReference type="PROSITE" id="PS50041">
    <property type="entry name" value="C_TYPE_LECTIN_2"/>
    <property type="match status" value="3"/>
</dbReference>
<dbReference type="InterPro" id="IPR001304">
    <property type="entry name" value="C-type_lectin-like"/>
</dbReference>
<dbReference type="InterPro" id="IPR018378">
    <property type="entry name" value="C-type_lectin_CS"/>
</dbReference>
<gene>
    <name evidence="3" type="ORF">Q7C36_021731</name>
</gene>
<dbReference type="PROSITE" id="PS00615">
    <property type="entry name" value="C_TYPE_LECTIN_1"/>
    <property type="match status" value="1"/>
</dbReference>
<feature type="domain" description="C-type lectin" evidence="2">
    <location>
        <begin position="21"/>
        <end position="142"/>
    </location>
</feature>
<feature type="domain" description="C-type lectin" evidence="2">
    <location>
        <begin position="262"/>
        <end position="373"/>
    </location>
</feature>
<proteinExistence type="predicted"/>
<dbReference type="Pfam" id="PF00059">
    <property type="entry name" value="Lectin_C"/>
    <property type="match status" value="3"/>
</dbReference>
<organism evidence="3 4">
    <name type="scientific">Tachysurus vachellii</name>
    <name type="common">Darkbarbel catfish</name>
    <name type="synonym">Pelteobagrus vachellii</name>
    <dbReference type="NCBI Taxonomy" id="175792"/>
    <lineage>
        <taxon>Eukaryota</taxon>
        <taxon>Metazoa</taxon>
        <taxon>Chordata</taxon>
        <taxon>Craniata</taxon>
        <taxon>Vertebrata</taxon>
        <taxon>Euteleostomi</taxon>
        <taxon>Actinopterygii</taxon>
        <taxon>Neopterygii</taxon>
        <taxon>Teleostei</taxon>
        <taxon>Ostariophysi</taxon>
        <taxon>Siluriformes</taxon>
        <taxon>Bagridae</taxon>
        <taxon>Tachysurus</taxon>
    </lineage>
</organism>
<comment type="caution">
    <text evidence="3">The sequence shown here is derived from an EMBL/GenBank/DDBJ whole genome shotgun (WGS) entry which is preliminary data.</text>
</comment>